<comment type="caution">
    <text evidence="2">The sequence shown here is derived from an EMBL/GenBank/DDBJ whole genome shotgun (WGS) entry which is preliminary data.</text>
</comment>
<proteinExistence type="predicted"/>
<feature type="transmembrane region" description="Helical" evidence="1">
    <location>
        <begin position="261"/>
        <end position="286"/>
    </location>
</feature>
<gene>
    <name evidence="2" type="ORF">JYK14_04840</name>
</gene>
<organism evidence="2 3">
    <name type="scientific">Siccirubricoccus soli</name>
    <dbReference type="NCBI Taxonomy" id="2899147"/>
    <lineage>
        <taxon>Bacteria</taxon>
        <taxon>Pseudomonadati</taxon>
        <taxon>Pseudomonadota</taxon>
        <taxon>Alphaproteobacteria</taxon>
        <taxon>Acetobacterales</taxon>
        <taxon>Roseomonadaceae</taxon>
        <taxon>Siccirubricoccus</taxon>
    </lineage>
</organism>
<dbReference type="Pfam" id="PF05145">
    <property type="entry name" value="AbrB"/>
    <property type="match status" value="1"/>
</dbReference>
<feature type="transmembrane region" description="Helical" evidence="1">
    <location>
        <begin position="60"/>
        <end position="81"/>
    </location>
</feature>
<keyword evidence="1" id="KW-0472">Membrane</keyword>
<feature type="transmembrane region" description="Helical" evidence="1">
    <location>
        <begin position="206"/>
        <end position="226"/>
    </location>
</feature>
<keyword evidence="1" id="KW-0812">Transmembrane</keyword>
<keyword evidence="1" id="KW-1133">Transmembrane helix</keyword>
<evidence type="ECO:0000256" key="1">
    <source>
        <dbReference type="SAM" id="Phobius"/>
    </source>
</evidence>
<dbReference type="InterPro" id="IPR007820">
    <property type="entry name" value="AbrB_fam"/>
</dbReference>
<dbReference type="EMBL" id="JAFIRR010000028">
    <property type="protein sequence ID" value="MCO6415504.1"/>
    <property type="molecule type" value="Genomic_DNA"/>
</dbReference>
<keyword evidence="3" id="KW-1185">Reference proteome</keyword>
<dbReference type="PIRSF" id="PIRSF038991">
    <property type="entry name" value="Protein_AbrB"/>
    <property type="match status" value="1"/>
</dbReference>
<feature type="transmembrane region" description="Helical" evidence="1">
    <location>
        <begin position="31"/>
        <end position="48"/>
    </location>
</feature>
<reference evidence="2 3" key="1">
    <citation type="submission" date="2021-12" db="EMBL/GenBank/DDBJ databases">
        <title>Siccirubricoccus leaddurans sp. nov., a high concentration Zn2+ tolerance bacterium.</title>
        <authorList>
            <person name="Cao Y."/>
        </authorList>
    </citation>
    <scope>NUCLEOTIDE SEQUENCE [LARGE SCALE GENOMIC DNA]</scope>
    <source>
        <strain evidence="2 3">KC 17139</strain>
    </source>
</reference>
<name>A0ABT1D0U8_9PROT</name>
<dbReference type="PANTHER" id="PTHR38457">
    <property type="entry name" value="REGULATOR ABRB-RELATED"/>
    <property type="match status" value="1"/>
</dbReference>
<sequence>MSSFPYPVRLLLGAGIGALGGTLFATLHLPLPWLIGALVAVAGARLAGVPAEASRTARNCAMAVVGLALGLYFTPATTAVMLANLPLLVVAALATLMVGGALALVLARLGRVDMATAWFASIPGGAADMAMLAEGYGGRPAPVAVAQLFRVCGVVILMPNIMAALGLHGDHPAIAASLPFSLPGFALLYLIGALAAIGVTRLGLKVGWLLGPLAAGALITASGHVLSGVPTWLSAGAQVLLGCQLGSAFNRDVFRRVRRFVPAALLHVLLLMAVCALVALLLAVLVGKPPGALLLGTAPGGVAEMSLTAKTLGLDVALVVSLHVIRIFLVALLTPPVFRLLLHRPGEAPAAGD</sequence>
<feature type="transmembrane region" description="Helical" evidence="1">
    <location>
        <begin position="87"/>
        <end position="107"/>
    </location>
</feature>
<feature type="transmembrane region" description="Helical" evidence="1">
    <location>
        <begin position="316"/>
        <end position="334"/>
    </location>
</feature>
<feature type="transmembrane region" description="Helical" evidence="1">
    <location>
        <begin position="232"/>
        <end position="249"/>
    </location>
</feature>
<dbReference type="RefSeq" id="WP_252952102.1">
    <property type="nucleotide sequence ID" value="NZ_JAFIRR010000028.1"/>
</dbReference>
<dbReference type="PANTHER" id="PTHR38457:SF1">
    <property type="entry name" value="REGULATOR ABRB-RELATED"/>
    <property type="match status" value="1"/>
</dbReference>
<feature type="transmembrane region" description="Helical" evidence="1">
    <location>
        <begin position="7"/>
        <end position="25"/>
    </location>
</feature>
<dbReference type="Proteomes" id="UP001523392">
    <property type="component" value="Unassembled WGS sequence"/>
</dbReference>
<protein>
    <submittedName>
        <fullName evidence="2">AbrB family transcriptional regulator</fullName>
    </submittedName>
</protein>
<feature type="transmembrane region" description="Helical" evidence="1">
    <location>
        <begin position="148"/>
        <end position="168"/>
    </location>
</feature>
<evidence type="ECO:0000313" key="3">
    <source>
        <dbReference type="Proteomes" id="UP001523392"/>
    </source>
</evidence>
<dbReference type="NCBIfam" id="TIGR03082">
    <property type="entry name" value="Gneg_AbrB_dup"/>
    <property type="match status" value="2"/>
</dbReference>
<dbReference type="InterPro" id="IPR017516">
    <property type="entry name" value="AbrB_dup"/>
</dbReference>
<feature type="transmembrane region" description="Helical" evidence="1">
    <location>
        <begin position="180"/>
        <end position="199"/>
    </location>
</feature>
<accession>A0ABT1D0U8</accession>
<evidence type="ECO:0000313" key="2">
    <source>
        <dbReference type="EMBL" id="MCO6415504.1"/>
    </source>
</evidence>